<evidence type="ECO:0000313" key="3">
    <source>
        <dbReference type="EMBL" id="TMW61224.1"/>
    </source>
</evidence>
<evidence type="ECO:0000313" key="4">
    <source>
        <dbReference type="Proteomes" id="UP000794436"/>
    </source>
</evidence>
<dbReference type="AlphaFoldDB" id="A0A8K1CD62"/>
<protein>
    <submittedName>
        <fullName evidence="3">Uncharacterized protein</fullName>
    </submittedName>
</protein>
<sequence>MSVMDDNVVSGNVMRRSLRASNGEEVGSNARLNATGSLGASTKPPGPLSVITPAPLASSSLSTGSSHTSLDLSFEEIGHNGSHVNAPVVAPNLGSITSDDIQKSTSMSSDVVNIGFTLRIPVSTLILASGGIVILLLLLVVAVCLCRINHRYKTLKTPVNNDSIYVLEHNQPPPQTQPSSLSLGLGHLWSGLRWSEPSQTSRDSKVVKIGRVRSEVPSTLISRYKYVLVMTRRRRPSVLALVAFVAAAAMVSVHGEGSQPMDVDVVAKLSLPSLDGSTANEPVDPEPTTAAEPEPTGAPSTTPEPTGAEPTSPEPTGAEPSKPSGGDDANASTAGSDDDVEVPTLEPVSPDSGSGSIAAEVTSPEPSTTPPTPSPTPTPTVTPSSSPSPTPTTAKPTPVPKASASLESMTDPPTTAPGSTASPDIGNGDLQPINGGGSSNTVHSLNSKSGSDSSLTWTISGMLVVGSVVAVVVGALFLARRKRRRLSEKADEDAAAMSRAAASRQHQGSSGGAPHVYAPATHQGSSAASATPYAHALPPRPASPQNAPPPVRESSFNELNDSGISSLMTGNNYDESNRSNSYADYDESNRSNSYGDYHQDSLDSYGSNFSIDINTNEDPYRPNSSLYEDFDDRSSTASSQANI</sequence>
<feature type="compositionally biased region" description="Low complexity" evidence="1">
    <location>
        <begin position="391"/>
        <end position="424"/>
    </location>
</feature>
<dbReference type="PANTHER" id="PTHR48125:SF10">
    <property type="entry name" value="OS12G0136300 PROTEIN"/>
    <property type="match status" value="1"/>
</dbReference>
<comment type="caution">
    <text evidence="3">The sequence shown here is derived from an EMBL/GenBank/DDBJ whole genome shotgun (WGS) entry which is preliminary data.</text>
</comment>
<reference evidence="3" key="1">
    <citation type="submission" date="2019-03" db="EMBL/GenBank/DDBJ databases">
        <title>Long read genome sequence of the mycoparasitic Pythium oligandrum ATCC 38472 isolated from sugarbeet rhizosphere.</title>
        <authorList>
            <person name="Gaulin E."/>
        </authorList>
    </citation>
    <scope>NUCLEOTIDE SEQUENCE</scope>
    <source>
        <strain evidence="3">ATCC 38472_TT</strain>
    </source>
</reference>
<feature type="transmembrane region" description="Helical" evidence="2">
    <location>
        <begin position="455"/>
        <end position="479"/>
    </location>
</feature>
<dbReference type="PANTHER" id="PTHR48125">
    <property type="entry name" value="LP07818P1"/>
    <property type="match status" value="1"/>
</dbReference>
<feature type="transmembrane region" description="Helical" evidence="2">
    <location>
        <begin position="125"/>
        <end position="146"/>
    </location>
</feature>
<feature type="compositionally biased region" description="Low complexity" evidence="1">
    <location>
        <begin position="286"/>
        <end position="316"/>
    </location>
</feature>
<feature type="compositionally biased region" description="Polar residues" evidence="1">
    <location>
        <begin position="30"/>
        <end position="40"/>
    </location>
</feature>
<feature type="compositionally biased region" description="Pro residues" evidence="1">
    <location>
        <begin position="538"/>
        <end position="551"/>
    </location>
</feature>
<feature type="region of interest" description="Disordered" evidence="1">
    <location>
        <begin position="1"/>
        <end position="45"/>
    </location>
</feature>
<feature type="transmembrane region" description="Helical" evidence="2">
    <location>
        <begin position="238"/>
        <end position="255"/>
    </location>
</feature>
<feature type="compositionally biased region" description="Polar residues" evidence="1">
    <location>
        <begin position="602"/>
        <end position="626"/>
    </location>
</feature>
<feature type="region of interest" description="Disordered" evidence="1">
    <location>
        <begin position="496"/>
        <end position="643"/>
    </location>
</feature>
<dbReference type="EMBL" id="SPLM01000077">
    <property type="protein sequence ID" value="TMW61224.1"/>
    <property type="molecule type" value="Genomic_DNA"/>
</dbReference>
<organism evidence="3 4">
    <name type="scientific">Pythium oligandrum</name>
    <name type="common">Mycoparasitic fungus</name>
    <dbReference type="NCBI Taxonomy" id="41045"/>
    <lineage>
        <taxon>Eukaryota</taxon>
        <taxon>Sar</taxon>
        <taxon>Stramenopiles</taxon>
        <taxon>Oomycota</taxon>
        <taxon>Peronosporomycetes</taxon>
        <taxon>Pythiales</taxon>
        <taxon>Pythiaceae</taxon>
        <taxon>Pythium</taxon>
    </lineage>
</organism>
<gene>
    <name evidence="3" type="ORF">Poli38472_013687</name>
</gene>
<evidence type="ECO:0000256" key="1">
    <source>
        <dbReference type="SAM" id="MobiDB-lite"/>
    </source>
</evidence>
<keyword evidence="2" id="KW-0812">Transmembrane</keyword>
<keyword evidence="2" id="KW-0472">Membrane</keyword>
<feature type="region of interest" description="Disordered" evidence="1">
    <location>
        <begin position="274"/>
        <end position="453"/>
    </location>
</feature>
<evidence type="ECO:0000256" key="2">
    <source>
        <dbReference type="SAM" id="Phobius"/>
    </source>
</evidence>
<proteinExistence type="predicted"/>
<feature type="compositionally biased region" description="Polar residues" evidence="1">
    <location>
        <begin position="554"/>
        <end position="582"/>
    </location>
</feature>
<keyword evidence="4" id="KW-1185">Reference proteome</keyword>
<dbReference type="Proteomes" id="UP000794436">
    <property type="component" value="Unassembled WGS sequence"/>
</dbReference>
<keyword evidence="2" id="KW-1133">Transmembrane helix</keyword>
<feature type="compositionally biased region" description="Low complexity" evidence="1">
    <location>
        <begin position="444"/>
        <end position="453"/>
    </location>
</feature>
<name>A0A8K1CD62_PYTOL</name>
<accession>A0A8K1CD62</accession>
<feature type="compositionally biased region" description="Pro residues" evidence="1">
    <location>
        <begin position="367"/>
        <end position="390"/>
    </location>
</feature>